<sequence>MPYRLYRLLGTHCLVIADVDVLADVDDYLHPFTVPADHGLDPDIVVTTAVNEEEVLATRKDSHTWPPPHRVLSHPAQCYQRWYRRGQTILLPEHGGDLGDHVIRYDEGALRCVVQHREAAATVLVRLVRQIVLRATERLGGVSVHGGITQLPDSRNILIAGRAGAGKTSVLTLLAEQHHAAVISNDRTVLVPFPDGSWQASAVPLCWRFTAETLHASACLAACAASDGLRRGIDPLDGKLELTPAEVASFLGRPWLSHTGLDEIVVLRRATAAGSDITPLLRHLSLGTDDPFASDWIGLNSQAPLSTEDDPWHALGNAVPITVLDWTDPDELRGLASAIASNGVAS</sequence>
<organism evidence="1 2">
    <name type="scientific">Saccharopolyspora endophytica</name>
    <dbReference type="NCBI Taxonomy" id="543886"/>
    <lineage>
        <taxon>Bacteria</taxon>
        <taxon>Bacillati</taxon>
        <taxon>Actinomycetota</taxon>
        <taxon>Actinomycetes</taxon>
        <taxon>Pseudonocardiales</taxon>
        <taxon>Pseudonocardiaceae</taxon>
        <taxon>Saccharopolyspora</taxon>
    </lineage>
</organism>
<evidence type="ECO:0000313" key="1">
    <source>
        <dbReference type="EMBL" id="MBQ0928633.1"/>
    </source>
</evidence>
<protein>
    <submittedName>
        <fullName evidence="1">Uncharacterized protein</fullName>
    </submittedName>
</protein>
<gene>
    <name evidence="1" type="ORF">KBO27_32210</name>
</gene>
<comment type="caution">
    <text evidence="1">The sequence shown here is derived from an EMBL/GenBank/DDBJ whole genome shotgun (WGS) entry which is preliminary data.</text>
</comment>
<dbReference type="RefSeq" id="WP_210973640.1">
    <property type="nucleotide sequence ID" value="NZ_JAGPXE010000022.1"/>
</dbReference>
<accession>A0ABS5DQS6</accession>
<proteinExistence type="predicted"/>
<dbReference type="EMBL" id="JAGPXE010000022">
    <property type="protein sequence ID" value="MBQ0928633.1"/>
    <property type="molecule type" value="Genomic_DNA"/>
</dbReference>
<keyword evidence="2" id="KW-1185">Reference proteome</keyword>
<evidence type="ECO:0000313" key="2">
    <source>
        <dbReference type="Proteomes" id="UP000674084"/>
    </source>
</evidence>
<reference evidence="1 2" key="1">
    <citation type="submission" date="2021-04" db="EMBL/GenBank/DDBJ databases">
        <title>Whole-genome sequencing of Saccharopolyspora endophytica KCTC 19397.</title>
        <authorList>
            <person name="Ay H."/>
            <person name="Saygin H."/>
            <person name="Sahin N."/>
        </authorList>
    </citation>
    <scope>NUCLEOTIDE SEQUENCE [LARGE SCALE GENOMIC DNA]</scope>
    <source>
        <strain evidence="1 2">KCTC 19397</strain>
    </source>
</reference>
<dbReference type="Proteomes" id="UP000674084">
    <property type="component" value="Unassembled WGS sequence"/>
</dbReference>
<name>A0ABS5DQS6_9PSEU</name>